<name>A0A3G1B174_9ARCH</name>
<dbReference type="KEGG" id="tah:SU86_005325"/>
<dbReference type="EMBL" id="CP011097">
    <property type="protein sequence ID" value="AJZ75882.1"/>
    <property type="molecule type" value="Genomic_DNA"/>
</dbReference>
<evidence type="ECO:0000313" key="2">
    <source>
        <dbReference type="EMBL" id="AJZ75882.1"/>
    </source>
</evidence>
<feature type="transmembrane region" description="Helical" evidence="1">
    <location>
        <begin position="77"/>
        <end position="97"/>
    </location>
</feature>
<dbReference type="RefSeq" id="WP_048188733.1">
    <property type="nucleotide sequence ID" value="NZ_CP011097.1"/>
</dbReference>
<feature type="transmembrane region" description="Helical" evidence="1">
    <location>
        <begin position="45"/>
        <end position="65"/>
    </location>
</feature>
<dbReference type="OrthoDB" id="14238at2157"/>
<dbReference type="GeneID" id="24875819"/>
<dbReference type="Proteomes" id="UP000266745">
    <property type="component" value="Chromosome"/>
</dbReference>
<keyword evidence="1" id="KW-0472">Membrane</keyword>
<dbReference type="STRING" id="1603555.SU86_005325"/>
<accession>A0A3G1B174</accession>
<reference evidence="2 3" key="1">
    <citation type="journal article" date="2016" name="Sci. Rep.">
        <title>A novel ammonia-oxidizing archaeon from wastewater treatment plant: Its enrichment, physiological and genomic characteristics.</title>
        <authorList>
            <person name="Li Y."/>
            <person name="Ding K."/>
            <person name="Wen X."/>
            <person name="Zhang B."/>
            <person name="Shen B."/>
            <person name="Yang Y."/>
        </authorList>
    </citation>
    <scope>NUCLEOTIDE SEQUENCE [LARGE SCALE GENOMIC DNA]</scope>
    <source>
        <strain evidence="2 3">SAT1</strain>
    </source>
</reference>
<sequence>MILQNILLQIGNIEISGIIDLAIMVFSLLLLSLSLIAFKNTGLKKILYAAGAFGLFAVSLFLEYAEESTDFLGGIDIDFVGSAITLGILILFFIAIVKRR</sequence>
<keyword evidence="1" id="KW-0812">Transmembrane</keyword>
<protein>
    <submittedName>
        <fullName evidence="2">Uncharacterized protein</fullName>
    </submittedName>
</protein>
<feature type="transmembrane region" description="Helical" evidence="1">
    <location>
        <begin position="15"/>
        <end position="38"/>
    </location>
</feature>
<proteinExistence type="predicted"/>
<keyword evidence="1" id="KW-1133">Transmembrane helix</keyword>
<organism evidence="2 3">
    <name type="scientific">Candidatus Nitrosotenuis cloacae</name>
    <dbReference type="NCBI Taxonomy" id="1603555"/>
    <lineage>
        <taxon>Archaea</taxon>
        <taxon>Nitrososphaerota</taxon>
        <taxon>Candidatus Nitrosotenuis</taxon>
    </lineage>
</organism>
<gene>
    <name evidence="2" type="ORF">SU86_005325</name>
</gene>
<evidence type="ECO:0000313" key="3">
    <source>
        <dbReference type="Proteomes" id="UP000266745"/>
    </source>
</evidence>
<evidence type="ECO:0000256" key="1">
    <source>
        <dbReference type="SAM" id="Phobius"/>
    </source>
</evidence>
<keyword evidence="3" id="KW-1185">Reference proteome</keyword>
<dbReference type="AlphaFoldDB" id="A0A3G1B174"/>